<protein>
    <submittedName>
        <fullName evidence="2">Uncharacterized protein</fullName>
    </submittedName>
</protein>
<dbReference type="PANTHER" id="PTHR47358">
    <property type="entry name" value="E3 UBIQUITIN-PROTEIN LIGASE HOS1"/>
    <property type="match status" value="1"/>
</dbReference>
<gene>
    <name evidence="2" type="ORF">CHLNCDRAFT_141115</name>
</gene>
<evidence type="ECO:0000313" key="3">
    <source>
        <dbReference type="Proteomes" id="UP000008141"/>
    </source>
</evidence>
<sequence>MANQQLEVLEQLAELAPTQFLERTPGGQSTLRELYSQAAEADLVPSSAAADDIARLHGLWEVALDHGMGGLVLDYLSQVCFDRLRTSSDPLESFLMDGECVRRWVQKLLAVSRGRLASWLARGLSSAGGAGILAKELGRLQMLHLVAEGLQPHADGGSTQPAATTTAAAAAAAAAAEAGELAEASRLLLCARVLAWLSQQRLAFERTTGRFFSEQEWRSVAAKRREGAAAAAGGGGGLFLSDLLSELARHGPDSPAYPPSSADRLLSALFLAPGGSGSGGAAAAGGGTFSGTFSGTPGEAALHARLALLAYYLADGGFMQAEAVVEGLRAHFGVPPATAAGWLLQQLLDESGGGGAAGAAALQRAAQLVPGADGAGLPHRVLQVLVGRGRPDLAVLLLRQRPESAGGPGEAAAALAVRFQAGLLTEAILGVKRALAAADGGGDGGADAAPLLGQLLQYAAATRGPDGMTLVHAVARMPWRAAEEEAVVGWLEGQAAGGQLEAALMLPLYFLLRGRTPEALHAYARQCPATPTTQQQADLAELLAEAARMLPAPQRALVVRRGAAPALLPADGGEEGGGVALMAAIPAVAADVAPAMLAVGPSPAQAPLVGSVPVLLERRRMAALAAARAAAADGGRDAHEPGAATAPRGGAAQQQPPALLFGQQQPAAAAAADASPAPSAVFGATGKEALASSAVFGGGAAVAHEFDRVLGLGSGRPAAAGARGGKRRWAGGSAYR</sequence>
<dbReference type="OrthoDB" id="20729at2759"/>
<dbReference type="STRING" id="554065.E1ZS60"/>
<name>E1ZS60_CHLVA</name>
<dbReference type="Proteomes" id="UP000008141">
    <property type="component" value="Unassembled WGS sequence"/>
</dbReference>
<feature type="compositionally biased region" description="Low complexity" evidence="1">
    <location>
        <begin position="641"/>
        <end position="654"/>
    </location>
</feature>
<evidence type="ECO:0000313" key="2">
    <source>
        <dbReference type="EMBL" id="EFN51358.1"/>
    </source>
</evidence>
<dbReference type="EMBL" id="GL433865">
    <property type="protein sequence ID" value="EFN51358.1"/>
    <property type="molecule type" value="Genomic_DNA"/>
</dbReference>
<dbReference type="AlphaFoldDB" id="E1ZS60"/>
<dbReference type="OMA" id="YVEVVCA"/>
<keyword evidence="3" id="KW-1185">Reference proteome</keyword>
<dbReference type="RefSeq" id="XP_005843460.1">
    <property type="nucleotide sequence ID" value="XM_005843398.1"/>
</dbReference>
<dbReference type="GO" id="GO:0016567">
    <property type="term" value="P:protein ubiquitination"/>
    <property type="evidence" value="ECO:0007669"/>
    <property type="project" value="InterPro"/>
</dbReference>
<accession>E1ZS60</accession>
<evidence type="ECO:0000256" key="1">
    <source>
        <dbReference type="SAM" id="MobiDB-lite"/>
    </source>
</evidence>
<dbReference type="PANTHER" id="PTHR47358:SF2">
    <property type="entry name" value="E3 UBIQUITIN-PROTEIN LIGASE HOS1"/>
    <property type="match status" value="1"/>
</dbReference>
<dbReference type="KEGG" id="cvr:CHLNCDRAFT_141115"/>
<feature type="region of interest" description="Disordered" evidence="1">
    <location>
        <begin position="713"/>
        <end position="736"/>
    </location>
</feature>
<dbReference type="InterPro" id="IPR044718">
    <property type="entry name" value="HOS1"/>
</dbReference>
<dbReference type="GeneID" id="17350757"/>
<proteinExistence type="predicted"/>
<feature type="region of interest" description="Disordered" evidence="1">
    <location>
        <begin position="632"/>
        <end position="654"/>
    </location>
</feature>
<reference evidence="2 3" key="1">
    <citation type="journal article" date="2010" name="Plant Cell">
        <title>The Chlorella variabilis NC64A genome reveals adaptation to photosymbiosis, coevolution with viruses, and cryptic sex.</title>
        <authorList>
            <person name="Blanc G."/>
            <person name="Duncan G."/>
            <person name="Agarkova I."/>
            <person name="Borodovsky M."/>
            <person name="Gurnon J."/>
            <person name="Kuo A."/>
            <person name="Lindquist E."/>
            <person name="Lucas S."/>
            <person name="Pangilinan J."/>
            <person name="Polle J."/>
            <person name="Salamov A."/>
            <person name="Terry A."/>
            <person name="Yamada T."/>
            <person name="Dunigan D.D."/>
            <person name="Grigoriev I.V."/>
            <person name="Claverie J.M."/>
            <person name="Van Etten J.L."/>
        </authorList>
    </citation>
    <scope>NUCLEOTIDE SEQUENCE [LARGE SCALE GENOMIC DNA]</scope>
    <source>
        <strain evidence="2 3">NC64A</strain>
    </source>
</reference>
<dbReference type="eggNOG" id="ENOG502QUFI">
    <property type="taxonomic scope" value="Eukaryota"/>
</dbReference>
<dbReference type="InParanoid" id="E1ZS60"/>
<organism evidence="3">
    <name type="scientific">Chlorella variabilis</name>
    <name type="common">Green alga</name>
    <dbReference type="NCBI Taxonomy" id="554065"/>
    <lineage>
        <taxon>Eukaryota</taxon>
        <taxon>Viridiplantae</taxon>
        <taxon>Chlorophyta</taxon>
        <taxon>core chlorophytes</taxon>
        <taxon>Trebouxiophyceae</taxon>
        <taxon>Chlorellales</taxon>
        <taxon>Chlorellaceae</taxon>
        <taxon>Chlorella clade</taxon>
        <taxon>Chlorella</taxon>
    </lineage>
</organism>
<dbReference type="GO" id="GO:0004842">
    <property type="term" value="F:ubiquitin-protein transferase activity"/>
    <property type="evidence" value="ECO:0007669"/>
    <property type="project" value="InterPro"/>
</dbReference>